<dbReference type="PIRSF" id="PIRSF038471">
    <property type="entry name" value="MreC"/>
    <property type="match status" value="1"/>
</dbReference>
<keyword evidence="3 5" id="KW-0133">Cell shape</keyword>
<keyword evidence="9" id="KW-1185">Reference proteome</keyword>
<evidence type="ECO:0000256" key="4">
    <source>
        <dbReference type="ARBA" id="ARBA00032089"/>
    </source>
</evidence>
<keyword evidence="6" id="KW-0175">Coiled coil</keyword>
<comment type="similarity">
    <text evidence="1 5">Belongs to the MreC family.</text>
</comment>
<evidence type="ECO:0000256" key="3">
    <source>
        <dbReference type="ARBA" id="ARBA00022960"/>
    </source>
</evidence>
<dbReference type="InterPro" id="IPR007221">
    <property type="entry name" value="MreC"/>
</dbReference>
<dbReference type="GO" id="GO:0008360">
    <property type="term" value="P:regulation of cell shape"/>
    <property type="evidence" value="ECO:0007669"/>
    <property type="project" value="UniProtKB-KW"/>
</dbReference>
<dbReference type="PANTHER" id="PTHR34138:SF1">
    <property type="entry name" value="CELL SHAPE-DETERMINING PROTEIN MREC"/>
    <property type="match status" value="1"/>
</dbReference>
<sequence>MPQFFLNKRLIMLLVSIIILVALIGFSLRDREELTWPEQFVKDTTGWVQSLVSRPAHYIAGFFENLEDLQDTYDENKKLKKHLDDMAQLEAKVYSLQKENKELKDILDKKGSLQDYKPMQATVIARSPDRIWHEKIIINKGKSDGVKKNMAVMTSRGLIGKIKSTTPFTSTVQLMSGSDPTNRISAALQSDKQIYGTIDGYDEQKKLLLLKGLPFDSKIKKGQNVVTSGLGGVFPPNVPIGKVQKVEPGELGLNQTAYIKPDADFYDIQHVMVLKRLMPSPPAAAIGEGGL</sequence>
<name>A0A398B037_9BACI</name>
<comment type="caution">
    <text evidence="8">The sequence shown here is derived from an EMBL/GenBank/DDBJ whole genome shotgun (WGS) entry which is preliminary data.</text>
</comment>
<dbReference type="EMBL" id="QWVT01000029">
    <property type="protein sequence ID" value="RID83279.1"/>
    <property type="molecule type" value="Genomic_DNA"/>
</dbReference>
<comment type="function">
    <text evidence="5">Involved in formation and maintenance of cell shape.</text>
</comment>
<dbReference type="RefSeq" id="WP_119114124.1">
    <property type="nucleotide sequence ID" value="NZ_CBCSEO010000005.1"/>
</dbReference>
<dbReference type="AlphaFoldDB" id="A0A398B037"/>
<evidence type="ECO:0000256" key="5">
    <source>
        <dbReference type="PIRNR" id="PIRNR038471"/>
    </source>
</evidence>
<dbReference type="PANTHER" id="PTHR34138">
    <property type="entry name" value="CELL SHAPE-DETERMINING PROTEIN MREC"/>
    <property type="match status" value="1"/>
</dbReference>
<dbReference type="NCBIfam" id="TIGR00219">
    <property type="entry name" value="mreC"/>
    <property type="match status" value="1"/>
</dbReference>
<dbReference type="Gene3D" id="2.40.10.350">
    <property type="entry name" value="Rod shape-determining protein MreC, domain 2"/>
    <property type="match status" value="1"/>
</dbReference>
<organism evidence="8 9">
    <name type="scientific">Mesobacillus zeae</name>
    <dbReference type="NCBI Taxonomy" id="1917180"/>
    <lineage>
        <taxon>Bacteria</taxon>
        <taxon>Bacillati</taxon>
        <taxon>Bacillota</taxon>
        <taxon>Bacilli</taxon>
        <taxon>Bacillales</taxon>
        <taxon>Bacillaceae</taxon>
        <taxon>Mesobacillus</taxon>
    </lineage>
</organism>
<evidence type="ECO:0000256" key="1">
    <source>
        <dbReference type="ARBA" id="ARBA00009369"/>
    </source>
</evidence>
<feature type="domain" description="Rod shape-determining protein MreC beta-barrel core" evidence="7">
    <location>
        <begin position="123"/>
        <end position="275"/>
    </location>
</feature>
<dbReference type="Gene3D" id="1.20.5.490">
    <property type="entry name" value="Single helix bin"/>
    <property type="match status" value="1"/>
</dbReference>
<gene>
    <name evidence="8" type="primary">mreC</name>
    <name evidence="8" type="ORF">D1970_17380</name>
</gene>
<accession>A0A398B037</accession>
<dbReference type="OrthoDB" id="9792313at2"/>
<feature type="coiled-coil region" evidence="6">
    <location>
        <begin position="79"/>
        <end position="106"/>
    </location>
</feature>
<dbReference type="Gene3D" id="2.40.10.340">
    <property type="entry name" value="Rod shape-determining protein MreC, domain 1"/>
    <property type="match status" value="1"/>
</dbReference>
<dbReference type="Proteomes" id="UP000265816">
    <property type="component" value="Unassembled WGS sequence"/>
</dbReference>
<dbReference type="GO" id="GO:0005886">
    <property type="term" value="C:plasma membrane"/>
    <property type="evidence" value="ECO:0007669"/>
    <property type="project" value="TreeGrafter"/>
</dbReference>
<evidence type="ECO:0000256" key="2">
    <source>
        <dbReference type="ARBA" id="ARBA00013855"/>
    </source>
</evidence>
<evidence type="ECO:0000313" key="9">
    <source>
        <dbReference type="Proteomes" id="UP000265816"/>
    </source>
</evidence>
<protein>
    <recommendedName>
        <fullName evidence="2 5">Cell shape-determining protein MreC</fullName>
    </recommendedName>
    <alternativeName>
        <fullName evidence="4 5">Cell shape protein MreC</fullName>
    </alternativeName>
</protein>
<evidence type="ECO:0000256" key="6">
    <source>
        <dbReference type="SAM" id="Coils"/>
    </source>
</evidence>
<dbReference type="InterPro" id="IPR055342">
    <property type="entry name" value="MreC_beta-barrel_core"/>
</dbReference>
<evidence type="ECO:0000313" key="8">
    <source>
        <dbReference type="EMBL" id="RID83279.1"/>
    </source>
</evidence>
<dbReference type="InterPro" id="IPR042175">
    <property type="entry name" value="Cell/Rod_MreC_2"/>
</dbReference>
<dbReference type="Pfam" id="PF04085">
    <property type="entry name" value="MreC"/>
    <property type="match status" value="1"/>
</dbReference>
<reference evidence="8 9" key="1">
    <citation type="submission" date="2018-08" db="EMBL/GenBank/DDBJ databases">
        <title>Bacillus jemisoniae sp. nov., Bacillus chryseoplanitiae sp. nov., Bacillus resnikiae sp. nov., and Bacillus frankliniae sp. nov., isolated from Viking spacecraft and associated surfaces.</title>
        <authorList>
            <person name="Seuylemezian A."/>
            <person name="Vaishampayan P."/>
        </authorList>
    </citation>
    <scope>NUCLEOTIDE SEQUENCE [LARGE SCALE GENOMIC DNA]</scope>
    <source>
        <strain evidence="8 9">JJ-247</strain>
    </source>
</reference>
<dbReference type="InterPro" id="IPR042177">
    <property type="entry name" value="Cell/Rod_1"/>
</dbReference>
<proteinExistence type="inferred from homology"/>
<evidence type="ECO:0000259" key="7">
    <source>
        <dbReference type="Pfam" id="PF04085"/>
    </source>
</evidence>